<dbReference type="GO" id="GO:0046872">
    <property type="term" value="F:metal ion binding"/>
    <property type="evidence" value="ECO:0007669"/>
    <property type="project" value="UniProtKB-UniRule"/>
</dbReference>
<name>A0A517LIM0_9PEZI</name>
<dbReference type="PANTHER" id="PTHR31356:SF66">
    <property type="entry name" value="CATALASE-PEROXIDASE"/>
    <property type="match status" value="1"/>
</dbReference>
<feature type="binding site" evidence="10">
    <location>
        <position position="288"/>
    </location>
    <ligand>
        <name>Ca(2+)</name>
        <dbReference type="ChEBI" id="CHEBI:29108"/>
        <label>2</label>
    </ligand>
</feature>
<comment type="cofactor">
    <cofactor evidence="10 13">
        <name>Ca(2+)</name>
        <dbReference type="ChEBI" id="CHEBI:29108"/>
    </cofactor>
    <text evidence="10 13">Binds 2 calcium ions per subunit.</text>
</comment>
<evidence type="ECO:0000256" key="3">
    <source>
        <dbReference type="ARBA" id="ARBA00022617"/>
    </source>
</evidence>
<dbReference type="InterPro" id="IPR019794">
    <property type="entry name" value="Peroxidases_AS"/>
</dbReference>
<feature type="disulfide bond" evidence="12">
    <location>
        <begin position="136"/>
        <end position="208"/>
    </location>
</feature>
<accession>A0A517LIM0</accession>
<evidence type="ECO:0000256" key="4">
    <source>
        <dbReference type="ARBA" id="ARBA00022723"/>
    </source>
</evidence>
<feature type="binding site" evidence="10">
    <location>
        <position position="150"/>
    </location>
    <ligand>
        <name>Ca(2+)</name>
        <dbReference type="ChEBI" id="CHEBI:29108"/>
        <label>1</label>
    </ligand>
</feature>
<gene>
    <name evidence="15" type="ORF">FKW77_004717</name>
</gene>
<dbReference type="InterPro" id="IPR010255">
    <property type="entry name" value="Haem_peroxidase_sf"/>
</dbReference>
<evidence type="ECO:0000256" key="11">
    <source>
        <dbReference type="PIRSR" id="PIRSR601621-3"/>
    </source>
</evidence>
<dbReference type="GO" id="GO:0042744">
    <property type="term" value="P:hydrogen peroxide catabolic process"/>
    <property type="evidence" value="ECO:0007669"/>
    <property type="project" value="TreeGrafter"/>
</dbReference>
<keyword evidence="2 13" id="KW-0575">Peroxidase</keyword>
<dbReference type="PRINTS" id="PR00462">
    <property type="entry name" value="LIGNINASE"/>
</dbReference>
<evidence type="ECO:0000256" key="13">
    <source>
        <dbReference type="RuleBase" id="RU363051"/>
    </source>
</evidence>
<feature type="disulfide bond" evidence="12">
    <location>
        <begin position="115"/>
        <end position="355"/>
    </location>
</feature>
<dbReference type="GO" id="GO:0004601">
    <property type="term" value="F:peroxidase activity"/>
    <property type="evidence" value="ECO:0007669"/>
    <property type="project" value="UniProtKB-KW"/>
</dbReference>
<feature type="binding site" evidence="10">
    <location>
        <position position="283"/>
    </location>
    <ligand>
        <name>Ca(2+)</name>
        <dbReference type="ChEBI" id="CHEBI:29108"/>
        <label>2</label>
    </ligand>
</feature>
<dbReference type="EMBL" id="CP042197">
    <property type="protein sequence ID" value="QDS75494.1"/>
    <property type="molecule type" value="Genomic_DNA"/>
</dbReference>
<dbReference type="InterPro" id="IPR019793">
    <property type="entry name" value="Peroxidases_heam-ligand_BS"/>
</dbReference>
<evidence type="ECO:0000256" key="5">
    <source>
        <dbReference type="ARBA" id="ARBA00023002"/>
    </source>
</evidence>
<dbReference type="Pfam" id="PF00141">
    <property type="entry name" value="peroxidase"/>
    <property type="match status" value="1"/>
</dbReference>
<dbReference type="InterPro" id="IPR002016">
    <property type="entry name" value="Haem_peroxidase"/>
</dbReference>
<feature type="binding site" evidence="10">
    <location>
        <position position="158"/>
    </location>
    <ligand>
        <name>Ca(2+)</name>
        <dbReference type="ChEBI" id="CHEBI:29108"/>
        <label>1</label>
    </ligand>
</feature>
<feature type="binding site" evidence="10">
    <location>
        <position position="281"/>
    </location>
    <ligand>
        <name>Ca(2+)</name>
        <dbReference type="ChEBI" id="CHEBI:29108"/>
        <label>2</label>
    </ligand>
</feature>
<keyword evidence="16" id="KW-1185">Reference proteome</keyword>
<dbReference type="PROSITE" id="PS50873">
    <property type="entry name" value="PEROXIDASE_4"/>
    <property type="match status" value="1"/>
</dbReference>
<evidence type="ECO:0000259" key="14">
    <source>
        <dbReference type="PROSITE" id="PS50873"/>
    </source>
</evidence>
<reference evidence="15 16" key="1">
    <citation type="submission" date="2019-07" db="EMBL/GenBank/DDBJ databases">
        <title>Finished genome of Venturia effusa.</title>
        <authorList>
            <person name="Young C.A."/>
            <person name="Cox M.P."/>
            <person name="Ganley A.R.D."/>
            <person name="David W.J."/>
        </authorList>
    </citation>
    <scope>NUCLEOTIDE SEQUENCE [LARGE SCALE GENOMIC DNA]</scope>
    <source>
        <strain evidence="16">albino</strain>
    </source>
</reference>
<organism evidence="15 16">
    <name type="scientific">Venturia effusa</name>
    <dbReference type="NCBI Taxonomy" id="50376"/>
    <lineage>
        <taxon>Eukaryota</taxon>
        <taxon>Fungi</taxon>
        <taxon>Dikarya</taxon>
        <taxon>Ascomycota</taxon>
        <taxon>Pezizomycotina</taxon>
        <taxon>Dothideomycetes</taxon>
        <taxon>Pleosporomycetidae</taxon>
        <taxon>Venturiales</taxon>
        <taxon>Venturiaceae</taxon>
        <taxon>Venturia</taxon>
    </lineage>
</organism>
<evidence type="ECO:0000256" key="9">
    <source>
        <dbReference type="PIRSR" id="PIRSR601621-1"/>
    </source>
</evidence>
<dbReference type="GO" id="GO:0020037">
    <property type="term" value="F:heme binding"/>
    <property type="evidence" value="ECO:0007669"/>
    <property type="project" value="UniProtKB-UniRule"/>
</dbReference>
<evidence type="ECO:0000256" key="8">
    <source>
        <dbReference type="ARBA" id="ARBA00023180"/>
    </source>
</evidence>
<keyword evidence="7 12" id="KW-1015">Disulfide bond</keyword>
<feature type="binding site" evidence="10">
    <location>
        <position position="160"/>
    </location>
    <ligand>
        <name>Ca(2+)</name>
        <dbReference type="ChEBI" id="CHEBI:29108"/>
        <label>1</label>
    </ligand>
</feature>
<dbReference type="Gene3D" id="1.10.420.10">
    <property type="entry name" value="Peroxidase, domain 2"/>
    <property type="match status" value="1"/>
</dbReference>
<dbReference type="OrthoDB" id="2113341at2759"/>
<dbReference type="PROSITE" id="PS00435">
    <property type="entry name" value="PEROXIDASE_1"/>
    <property type="match status" value="1"/>
</dbReference>
<protein>
    <recommendedName>
        <fullName evidence="13">Peroxidase</fullName>
        <ecNumber evidence="13">1.11.1.-</ecNumber>
    </recommendedName>
</protein>
<evidence type="ECO:0000256" key="6">
    <source>
        <dbReference type="ARBA" id="ARBA00023004"/>
    </source>
</evidence>
<comment type="similarity">
    <text evidence="1 13">Belongs to the peroxidase family. Ligninase subfamily.</text>
</comment>
<dbReference type="SUPFAM" id="SSF48113">
    <property type="entry name" value="Heme-dependent peroxidases"/>
    <property type="match status" value="1"/>
</dbReference>
<dbReference type="GO" id="GO:0034599">
    <property type="term" value="P:cellular response to oxidative stress"/>
    <property type="evidence" value="ECO:0007669"/>
    <property type="project" value="InterPro"/>
</dbReference>
<evidence type="ECO:0000256" key="10">
    <source>
        <dbReference type="PIRSR" id="PIRSR601621-2"/>
    </source>
</evidence>
<keyword evidence="10 13" id="KW-0106">Calcium</keyword>
<feature type="active site" description="Proton acceptor" evidence="9">
    <location>
        <position position="149"/>
    </location>
</feature>
<dbReference type="PROSITE" id="PS00436">
    <property type="entry name" value="PEROXIDASE_2"/>
    <property type="match status" value="1"/>
</dbReference>
<evidence type="ECO:0000313" key="16">
    <source>
        <dbReference type="Proteomes" id="UP000316270"/>
    </source>
</evidence>
<feature type="domain" description="Plant heme peroxidase family profile" evidence="14">
    <location>
        <begin position="140"/>
        <end position="359"/>
    </location>
</feature>
<keyword evidence="6 10" id="KW-0408">Iron</keyword>
<evidence type="ECO:0000256" key="7">
    <source>
        <dbReference type="ARBA" id="ARBA00023157"/>
    </source>
</evidence>
<dbReference type="PRINTS" id="PR00458">
    <property type="entry name" value="PEROXIDASE"/>
</dbReference>
<keyword evidence="3 10" id="KW-0349">Heme</keyword>
<dbReference type="InterPro" id="IPR044831">
    <property type="entry name" value="Ccp1-like"/>
</dbReference>
<keyword evidence="5 13" id="KW-0560">Oxidoreductase</keyword>
<evidence type="ECO:0000313" key="15">
    <source>
        <dbReference type="EMBL" id="QDS75494.1"/>
    </source>
</evidence>
<evidence type="ECO:0000256" key="2">
    <source>
        <dbReference type="ARBA" id="ARBA00022559"/>
    </source>
</evidence>
<comment type="cofactor">
    <cofactor evidence="10">
        <name>heme b</name>
        <dbReference type="ChEBI" id="CHEBI:60344"/>
    </cofactor>
    <text evidence="10">Binds 1 heme b (iron(II)-protoporphyrin IX) group per subunit.</text>
</comment>
<dbReference type="Proteomes" id="UP000316270">
    <property type="component" value="Chromosome 13"/>
</dbReference>
<dbReference type="InterPro" id="IPR001621">
    <property type="entry name" value="Ligninase"/>
</dbReference>
<keyword evidence="4 10" id="KW-0479">Metal-binding</keyword>
<dbReference type="EC" id="1.11.1.-" evidence="13"/>
<evidence type="ECO:0000256" key="1">
    <source>
        <dbReference type="ARBA" id="ARBA00006089"/>
    </source>
</evidence>
<proteinExistence type="inferred from homology"/>
<dbReference type="PANTHER" id="PTHR31356">
    <property type="entry name" value="THYLAKOID LUMENAL 29 KDA PROTEIN, CHLOROPLASTIC-RELATED"/>
    <property type="match status" value="1"/>
</dbReference>
<dbReference type="Gene3D" id="1.10.520.10">
    <property type="match status" value="1"/>
</dbReference>
<feature type="binding site" evidence="10">
    <location>
        <position position="156"/>
    </location>
    <ligand>
        <name>Ca(2+)</name>
        <dbReference type="ChEBI" id="CHEBI:29108"/>
        <label>1</label>
    </ligand>
</feature>
<dbReference type="GO" id="GO:0000302">
    <property type="term" value="P:response to reactive oxygen species"/>
    <property type="evidence" value="ECO:0007669"/>
    <property type="project" value="TreeGrafter"/>
</dbReference>
<evidence type="ECO:0000256" key="12">
    <source>
        <dbReference type="PIRSR" id="PIRSR601621-4"/>
    </source>
</evidence>
<feature type="binding site" evidence="10">
    <location>
        <position position="264"/>
    </location>
    <ligand>
        <name>Ca(2+)</name>
        <dbReference type="ChEBI" id="CHEBI:29108"/>
        <label>2</label>
    </ligand>
</feature>
<keyword evidence="8" id="KW-0325">Glycoprotein</keyword>
<feature type="site" description="Transition state stabilizer" evidence="11">
    <location>
        <position position="145"/>
    </location>
</feature>
<feature type="binding site" description="axial binding residue" evidence="10">
    <location>
        <position position="263"/>
    </location>
    <ligand>
        <name>heme b</name>
        <dbReference type="ChEBI" id="CHEBI:60344"/>
    </ligand>
    <ligandPart>
        <name>Fe</name>
        <dbReference type="ChEBI" id="CHEBI:18248"/>
    </ligandPart>
</feature>
<sequence>MSTRQITAFKKLPEKCETGEVTEGDNKEDSWVETGRKDWHRSSITDRTIPIDPGHLVQETLAKDRTLDSALLAVATTSVQAINFPSLSLRATDTTDGNATANAATTKAPRQDGKCPAVWTTISRELSKMFVSGGGCTDDARASIRAVFHDCFPEGGCDGSLANPVELARRDNVPMTATINKLAAMAKQYKVGTADMLMFAGSHAVISCPGGPSTKTYVGRTDATGPAPEGQLPQADVGGDAALSRFEGKGFSAQDLAALIGSHTVARQFNTDASKVGASQDSTPGIWDILYYMQTLLKTAPFTFQSDINLSKQNKVGPWMKRFSIDKRSWDRSFSAAMEKMELLGSKGAGSLTDCTSALPRSLALRSAKQSYARSLLNSISMAAKERKAREAREAKKAKA</sequence>
<dbReference type="AlphaFoldDB" id="A0A517LIM0"/>